<reference evidence="2" key="1">
    <citation type="submission" date="2014-12" db="EMBL/GenBank/DDBJ databases">
        <title>Insight into the proteome of Arion vulgaris.</title>
        <authorList>
            <person name="Aradska J."/>
            <person name="Bulat T."/>
            <person name="Smidak R."/>
            <person name="Sarate P."/>
            <person name="Gangsoo J."/>
            <person name="Sialana F."/>
            <person name="Bilban M."/>
            <person name="Lubec G."/>
        </authorList>
    </citation>
    <scope>NUCLEOTIDE SEQUENCE</scope>
    <source>
        <tissue evidence="2">Skin</tissue>
    </source>
</reference>
<feature type="region of interest" description="Disordered" evidence="1">
    <location>
        <begin position="523"/>
        <end position="586"/>
    </location>
</feature>
<feature type="region of interest" description="Disordered" evidence="1">
    <location>
        <begin position="661"/>
        <end position="855"/>
    </location>
</feature>
<feature type="compositionally biased region" description="Basic and acidic residues" evidence="1">
    <location>
        <begin position="527"/>
        <end position="545"/>
    </location>
</feature>
<feature type="compositionally biased region" description="Low complexity" evidence="1">
    <location>
        <begin position="811"/>
        <end position="821"/>
    </location>
</feature>
<feature type="compositionally biased region" description="Polar residues" evidence="1">
    <location>
        <begin position="703"/>
        <end position="714"/>
    </location>
</feature>
<feature type="compositionally biased region" description="Basic and acidic residues" evidence="1">
    <location>
        <begin position="614"/>
        <end position="623"/>
    </location>
</feature>
<protein>
    <submittedName>
        <fullName evidence="2">Uncharacterized protein</fullName>
    </submittedName>
</protein>
<feature type="compositionally biased region" description="Acidic residues" evidence="1">
    <location>
        <begin position="476"/>
        <end position="493"/>
    </location>
</feature>
<sequence>MLDREYRNYCRPCITTSTWIKQCLFTIIIVKFHTIVHRPQFLIWPFKKMETKNVSAEFISSRTEMNSLIKSLHMHHKEEDWIMSLKSLEVQRNISHFDSLLILKSMIPSITSTQALRNIVLLFLRKVSVVLEELNVSKSEKLARQTLSTVKDFWSLFSNQHVVITQKTYGRYSPIFYEVLPSLASVYVDLFITVHSTKSTIDKASKRLYSWLTFELNEQCIKSSLLEVCECTKTGAKLVLPLLRSVLSKHPDNTSNLDYLLHFILLKRWSFVCVELKDLLQESSAIRAPRHFLTWLTQNWLQAVEHLPSDKSLKGRRVSEFLLELDQKAVEELIDVFSHCLWSGEQAVEKISEETAEVKETEKQVVGPELFIIDKKGNDKREVQGTEEMLPSKKRKLTEYKKDMHLADDSDADFERIKNYEKDLHLTDDDDDFGEYQRINKSHLDDSNFTENGDYTKEKSVAENCKQDKLVEMYDDESADELSEEIEPQDMEVDGSVSWGNIQNKTEASIISDDEIETSRNLAELGSSRKEARSKNGDKPAKLSDDLLNQSYVVPSSSEEEDLIELSSSPASSSDEGFSMTKIKQKSPQLNICDVDLTTESSTQYGKKVTNKRRSGEIQKSPESENIEIVTDDDSIASSKFENLNTSEFQVGLVISEIRKSLSGKKKQDGKTENSSNVKTRLRSKSESLSQAVDQQRKDLSKQRNTPTNKSVANKSLWDWIRSPSKLLKKQSPAQNVVMDKKEEHVLASSKDSDEDLTFYPQRPKLKEQTIKHSPAQVVQSATSRSNKELSPSDIFGKPLKTYSKRDQKLSSTSKIISNSSDETTPKKDKKSPTRNRASNSSRESTPRKASEEHHQNRYFLRTNCSHRLLNADDICPTCSPSHEKGKHTPEKKNKPRVL</sequence>
<accession>A0A0B7ADE6</accession>
<feature type="region of interest" description="Disordered" evidence="1">
    <location>
        <begin position="601"/>
        <end position="631"/>
    </location>
</feature>
<feature type="region of interest" description="Disordered" evidence="1">
    <location>
        <begin position="476"/>
        <end position="500"/>
    </location>
</feature>
<organism evidence="2">
    <name type="scientific">Arion vulgaris</name>
    <dbReference type="NCBI Taxonomy" id="1028688"/>
    <lineage>
        <taxon>Eukaryota</taxon>
        <taxon>Metazoa</taxon>
        <taxon>Spiralia</taxon>
        <taxon>Lophotrochozoa</taxon>
        <taxon>Mollusca</taxon>
        <taxon>Gastropoda</taxon>
        <taxon>Heterobranchia</taxon>
        <taxon>Euthyneura</taxon>
        <taxon>Panpulmonata</taxon>
        <taxon>Eupulmonata</taxon>
        <taxon>Stylommatophora</taxon>
        <taxon>Helicina</taxon>
        <taxon>Arionoidea</taxon>
        <taxon>Arionidae</taxon>
        <taxon>Arion</taxon>
    </lineage>
</organism>
<gene>
    <name evidence="2" type="primary">ORF113163</name>
</gene>
<proteinExistence type="predicted"/>
<feature type="compositionally biased region" description="Polar residues" evidence="1">
    <location>
        <begin position="835"/>
        <end position="844"/>
    </location>
</feature>
<feature type="compositionally biased region" description="Basic and acidic residues" evidence="1">
    <location>
        <begin position="845"/>
        <end position="855"/>
    </location>
</feature>
<dbReference type="AlphaFoldDB" id="A0A0B7ADE6"/>
<feature type="compositionally biased region" description="Basic and acidic residues" evidence="1">
    <location>
        <begin position="882"/>
        <end position="893"/>
    </location>
</feature>
<evidence type="ECO:0000256" key="1">
    <source>
        <dbReference type="SAM" id="MobiDB-lite"/>
    </source>
</evidence>
<evidence type="ECO:0000313" key="2">
    <source>
        <dbReference type="EMBL" id="CEK79019.1"/>
    </source>
</evidence>
<feature type="region of interest" description="Disordered" evidence="1">
    <location>
        <begin position="877"/>
        <end position="899"/>
    </location>
</feature>
<name>A0A0B7ADE6_9EUPU</name>
<dbReference type="EMBL" id="HACG01032154">
    <property type="protein sequence ID" value="CEK79019.1"/>
    <property type="molecule type" value="Transcribed_RNA"/>
</dbReference>
<feature type="compositionally biased region" description="Low complexity" evidence="1">
    <location>
        <begin position="565"/>
        <end position="574"/>
    </location>
</feature>